<dbReference type="HOGENOM" id="CLU_2057930_0_0_11"/>
<reference evidence="2 3" key="1">
    <citation type="journal article" date="2007" name="Genome Res.">
        <title>Genome characteristics of facultatively symbiotic Frankia sp. strains reflect host range and host plant biogeography.</title>
        <authorList>
            <person name="Normand P."/>
            <person name="Lapierre P."/>
            <person name="Tisa L.S."/>
            <person name="Gogarten J.P."/>
            <person name="Alloisio N."/>
            <person name="Bagnarol E."/>
            <person name="Bassi C.A."/>
            <person name="Berry A.M."/>
            <person name="Bickhart D.M."/>
            <person name="Choisne N."/>
            <person name="Couloux A."/>
            <person name="Cournoyer B."/>
            <person name="Cruveiller S."/>
            <person name="Daubin V."/>
            <person name="Demange N."/>
            <person name="Francino M.P."/>
            <person name="Goltsman E."/>
            <person name="Huang Y."/>
            <person name="Kopp O.R."/>
            <person name="Labarre L."/>
            <person name="Lapidus A."/>
            <person name="Lavire C."/>
            <person name="Marechal J."/>
            <person name="Martinez M."/>
            <person name="Mastronunzio J.E."/>
            <person name="Mullin B.C."/>
            <person name="Niemann J."/>
            <person name="Pujic P."/>
            <person name="Rawnsley T."/>
            <person name="Rouy Z."/>
            <person name="Schenowitz C."/>
            <person name="Sellstedt A."/>
            <person name="Tavares F."/>
            <person name="Tomkins J.P."/>
            <person name="Vallenet D."/>
            <person name="Valverde C."/>
            <person name="Wall L.G."/>
            <person name="Wang Y."/>
            <person name="Medigue C."/>
            <person name="Benson D.R."/>
        </authorList>
    </citation>
    <scope>NUCLEOTIDE SEQUENCE [LARGE SCALE GENOMIC DNA]</scope>
    <source>
        <strain evidence="3">DSM 45986 / CECT 9034 / ACN14a</strain>
    </source>
</reference>
<keyword evidence="3" id="KW-1185">Reference proteome</keyword>
<feature type="domain" description="STAS" evidence="1">
    <location>
        <begin position="1"/>
        <end position="91"/>
    </location>
</feature>
<dbReference type="AlphaFoldDB" id="Q0RBE2"/>
<dbReference type="InterPro" id="IPR036513">
    <property type="entry name" value="STAS_dom_sf"/>
</dbReference>
<sequence length="119" mass="12497">MRHHPGGVTVAFQGDLDAAVEPMARALLWACLDECASTLVVDLTGVFVDVRGFTVLHLLWRAGRERGVRVALAGCAPIVERMATILTPQGVPRFRTVDAAWQAVTDPGSATTASAASAG</sequence>
<accession>Q0RBE2</accession>
<name>Q0RBE2_FRAAA</name>
<dbReference type="EMBL" id="CT573213">
    <property type="protein sequence ID" value="CAJ65244.1"/>
    <property type="molecule type" value="Genomic_DNA"/>
</dbReference>
<dbReference type="SUPFAM" id="SSF52091">
    <property type="entry name" value="SpoIIaa-like"/>
    <property type="match status" value="1"/>
</dbReference>
<evidence type="ECO:0000313" key="3">
    <source>
        <dbReference type="Proteomes" id="UP000000657"/>
    </source>
</evidence>
<evidence type="ECO:0000259" key="1">
    <source>
        <dbReference type="PROSITE" id="PS50801"/>
    </source>
</evidence>
<dbReference type="PROSITE" id="PS50801">
    <property type="entry name" value="STAS"/>
    <property type="match status" value="1"/>
</dbReference>
<gene>
    <name evidence="2" type="ordered locus">FRAAL6621</name>
</gene>
<evidence type="ECO:0000313" key="2">
    <source>
        <dbReference type="EMBL" id="CAJ65244.1"/>
    </source>
</evidence>
<dbReference type="Pfam" id="PF01740">
    <property type="entry name" value="STAS"/>
    <property type="match status" value="1"/>
</dbReference>
<dbReference type="STRING" id="326424.FRAAL6621"/>
<dbReference type="CDD" id="cd07043">
    <property type="entry name" value="STAS_anti-anti-sigma_factors"/>
    <property type="match status" value="1"/>
</dbReference>
<protein>
    <submittedName>
        <fullName evidence="2">Anti-sigma factor antagonist</fullName>
    </submittedName>
</protein>
<dbReference type="Gene3D" id="3.30.750.24">
    <property type="entry name" value="STAS domain"/>
    <property type="match status" value="1"/>
</dbReference>
<dbReference type="KEGG" id="fal:FRAAL6621"/>
<proteinExistence type="predicted"/>
<organism evidence="2 3">
    <name type="scientific">Frankia alni (strain DSM 45986 / CECT 9034 / ACN14a)</name>
    <dbReference type="NCBI Taxonomy" id="326424"/>
    <lineage>
        <taxon>Bacteria</taxon>
        <taxon>Bacillati</taxon>
        <taxon>Actinomycetota</taxon>
        <taxon>Actinomycetes</taxon>
        <taxon>Frankiales</taxon>
        <taxon>Frankiaceae</taxon>
        <taxon>Frankia</taxon>
    </lineage>
</organism>
<dbReference type="InterPro" id="IPR002645">
    <property type="entry name" value="STAS_dom"/>
</dbReference>
<dbReference type="Proteomes" id="UP000000657">
    <property type="component" value="Chromosome"/>
</dbReference>